<dbReference type="NCBIfam" id="TIGR00522">
    <property type="entry name" value="dph5"/>
    <property type="match status" value="1"/>
</dbReference>
<dbReference type="STRING" id="478820.A0A196SAL3"/>
<evidence type="ECO:0000256" key="4">
    <source>
        <dbReference type="ARBA" id="ARBA00011927"/>
    </source>
</evidence>
<protein>
    <recommendedName>
        <fullName evidence="4">diphthine methyl ester synthase</fullName>
        <ecNumber evidence="4">2.1.1.314</ecNumber>
    </recommendedName>
</protein>
<evidence type="ECO:0000256" key="5">
    <source>
        <dbReference type="ARBA" id="ARBA00022603"/>
    </source>
</evidence>
<feature type="binding site" evidence="9">
    <location>
        <position position="9"/>
    </location>
    <ligand>
        <name>S-adenosyl-L-methionine</name>
        <dbReference type="ChEBI" id="CHEBI:59789"/>
    </ligand>
</feature>
<feature type="binding site" evidence="9">
    <location>
        <begin position="112"/>
        <end position="113"/>
    </location>
    <ligand>
        <name>S-adenosyl-L-methionine</name>
        <dbReference type="ChEBI" id="CHEBI:59789"/>
    </ligand>
</feature>
<dbReference type="Proteomes" id="UP000078348">
    <property type="component" value="Unassembled WGS sequence"/>
</dbReference>
<dbReference type="EMBL" id="LXWW01000288">
    <property type="protein sequence ID" value="OAO14095.1"/>
    <property type="molecule type" value="Genomic_DNA"/>
</dbReference>
<evidence type="ECO:0000256" key="1">
    <source>
        <dbReference type="ARBA" id="ARBA00004006"/>
    </source>
</evidence>
<dbReference type="FunFam" id="3.30.950.10:FF:000004">
    <property type="entry name" value="Diphthine synthase putative"/>
    <property type="match status" value="1"/>
</dbReference>
<feature type="binding site" evidence="9">
    <location>
        <position position="246"/>
    </location>
    <ligand>
        <name>S-adenosyl-L-methionine</name>
        <dbReference type="ChEBI" id="CHEBI:59789"/>
    </ligand>
</feature>
<evidence type="ECO:0000256" key="2">
    <source>
        <dbReference type="ARBA" id="ARBA00005156"/>
    </source>
</evidence>
<keyword evidence="7 9" id="KW-0949">S-adenosyl-L-methionine</keyword>
<dbReference type="PIRSF" id="PIRSF036432">
    <property type="entry name" value="Diphthine_synth"/>
    <property type="match status" value="1"/>
</dbReference>
<dbReference type="SUPFAM" id="SSF53790">
    <property type="entry name" value="Tetrapyrrole methylase"/>
    <property type="match status" value="1"/>
</dbReference>
<evidence type="ECO:0000313" key="11">
    <source>
        <dbReference type="EMBL" id="OAO14095.1"/>
    </source>
</evidence>
<comment type="similarity">
    <text evidence="3">Belongs to the diphthine synthase family.</text>
</comment>
<evidence type="ECO:0000256" key="8">
    <source>
        <dbReference type="ARBA" id="ARBA00048752"/>
    </source>
</evidence>
<dbReference type="GO" id="GO:0017183">
    <property type="term" value="P:protein histidyl modification to diphthamide"/>
    <property type="evidence" value="ECO:0007669"/>
    <property type="project" value="UniProtKB-UniPathway"/>
</dbReference>
<dbReference type="InterPro" id="IPR014777">
    <property type="entry name" value="4pyrrole_Mease_sub1"/>
</dbReference>
<dbReference type="InterPro" id="IPR035996">
    <property type="entry name" value="4pyrrol_Methylase_sf"/>
</dbReference>
<dbReference type="GO" id="GO:0032259">
    <property type="term" value="P:methylation"/>
    <property type="evidence" value="ECO:0007669"/>
    <property type="project" value="UniProtKB-KW"/>
</dbReference>
<keyword evidence="6" id="KW-0808">Transferase</keyword>
<dbReference type="Gene3D" id="3.30.950.10">
    <property type="entry name" value="Methyltransferase, Cobalt-precorrin-4 Transmethylase, Domain 2"/>
    <property type="match status" value="1"/>
</dbReference>
<evidence type="ECO:0000256" key="3">
    <source>
        <dbReference type="ARBA" id="ARBA00006729"/>
    </source>
</evidence>
<gene>
    <name evidence="11" type="ORF">AV274_4161</name>
</gene>
<dbReference type="EC" id="2.1.1.314" evidence="4"/>
<sequence length="273" mass="30830">MLYFIGLGLGNEKDITLRGLEAVKSCEKIFLENYTSVLGVGTDKLEALFEHPVIVADRDLVESNAEMILDSAAVCNTAFLVVGDVFGATTHSDLWIRAKERNIEVQVIHNASIMNACSCCGLQLYRFGQTVSLCFFTETWRPDSFYERIVQNHSIDLHTLCLLDIKVKEPDFKELMKGRTVYLPPRFMTCNQAIDELLEVEEKYKKGVCGPDALAVGLARVGQPDQFICFGTLKELREVDFGQPLHSLILCAPHTHEMELEMLNYFNVKNLKK</sequence>
<feature type="binding site" evidence="9">
    <location>
        <position position="221"/>
    </location>
    <ligand>
        <name>S-adenosyl-L-methionine</name>
        <dbReference type="ChEBI" id="CHEBI:59789"/>
    </ligand>
</feature>
<dbReference type="CDD" id="cd11647">
    <property type="entry name" value="DHP5_DphB"/>
    <property type="match status" value="1"/>
</dbReference>
<evidence type="ECO:0000259" key="10">
    <source>
        <dbReference type="Pfam" id="PF00590"/>
    </source>
</evidence>
<dbReference type="AlphaFoldDB" id="A0A196SAL3"/>
<comment type="pathway">
    <text evidence="2">Protein modification; peptidyl-diphthamide biosynthesis.</text>
</comment>
<dbReference type="GO" id="GO:0141133">
    <property type="term" value="F:diphthine methyl ester synthase activity"/>
    <property type="evidence" value="ECO:0007669"/>
    <property type="project" value="UniProtKB-EC"/>
</dbReference>
<dbReference type="InterPro" id="IPR014776">
    <property type="entry name" value="4pyrrole_Mease_sub2"/>
</dbReference>
<dbReference type="InterPro" id="IPR000878">
    <property type="entry name" value="4pyrrol_Mease"/>
</dbReference>
<dbReference type="OrthoDB" id="2516at2759"/>
<comment type="function">
    <text evidence="1">S-adenosyl-L-methionine-dependent methyltransferase that catalyzes four methylations of the modified target histidine residue in translation elongation factor 2 (EF-2), to form an intermediate called diphthine methyl ester. The four successive methylation reactions represent the second step of diphthamide biosynthesis.</text>
</comment>
<dbReference type="FunFam" id="3.40.1010.10:FF:000004">
    <property type="entry name" value="Putative diphthine synthase"/>
    <property type="match status" value="1"/>
</dbReference>
<keyword evidence="5" id="KW-0489">Methyltransferase</keyword>
<comment type="caution">
    <text evidence="11">The sequence shown here is derived from an EMBL/GenBank/DDBJ whole genome shotgun (WGS) entry which is preliminary data.</text>
</comment>
<feature type="binding site" evidence="9">
    <location>
        <position position="163"/>
    </location>
    <ligand>
        <name>S-adenosyl-L-methionine</name>
        <dbReference type="ChEBI" id="CHEBI:59789"/>
    </ligand>
</feature>
<dbReference type="HAMAP" id="MF_01084">
    <property type="entry name" value="Diphthine_synth"/>
    <property type="match status" value="1"/>
</dbReference>
<evidence type="ECO:0000256" key="9">
    <source>
        <dbReference type="PIRSR" id="PIRSR036432-1"/>
    </source>
</evidence>
<dbReference type="PANTHER" id="PTHR10882">
    <property type="entry name" value="DIPHTHINE SYNTHASE"/>
    <property type="match status" value="1"/>
</dbReference>
<dbReference type="InterPro" id="IPR004551">
    <property type="entry name" value="Dphthn_synthase"/>
</dbReference>
<dbReference type="PANTHER" id="PTHR10882:SF0">
    <property type="entry name" value="DIPHTHINE METHYL ESTER SYNTHASE"/>
    <property type="match status" value="1"/>
</dbReference>
<comment type="catalytic activity">
    <reaction evidence="8">
        <text>2-[(3S)-amino-3-carboxypropyl]-L-histidyl-[translation elongation factor 2] + 4 S-adenosyl-L-methionine = diphthine methyl ester-[translation elongation factor 2] + 4 S-adenosyl-L-homocysteine + 3 H(+)</text>
        <dbReference type="Rhea" id="RHEA:42652"/>
        <dbReference type="Rhea" id="RHEA-COMP:9749"/>
        <dbReference type="Rhea" id="RHEA-COMP:10173"/>
        <dbReference type="ChEBI" id="CHEBI:15378"/>
        <dbReference type="ChEBI" id="CHEBI:57856"/>
        <dbReference type="ChEBI" id="CHEBI:59789"/>
        <dbReference type="ChEBI" id="CHEBI:73995"/>
        <dbReference type="ChEBI" id="CHEBI:79005"/>
        <dbReference type="EC" id="2.1.1.314"/>
    </reaction>
</comment>
<organism evidence="11 12">
    <name type="scientific">Blastocystis sp. subtype 1 (strain ATCC 50177 / NandII)</name>
    <dbReference type="NCBI Taxonomy" id="478820"/>
    <lineage>
        <taxon>Eukaryota</taxon>
        <taxon>Sar</taxon>
        <taxon>Stramenopiles</taxon>
        <taxon>Bigyra</taxon>
        <taxon>Opalozoa</taxon>
        <taxon>Opalinata</taxon>
        <taxon>Blastocystidae</taxon>
        <taxon>Blastocystis</taxon>
    </lineage>
</organism>
<proteinExistence type="inferred from homology"/>
<evidence type="ECO:0000256" key="7">
    <source>
        <dbReference type="ARBA" id="ARBA00022691"/>
    </source>
</evidence>
<name>A0A196SAL3_BLAHN</name>
<keyword evidence="12" id="KW-1185">Reference proteome</keyword>
<feature type="binding site" evidence="9">
    <location>
        <position position="84"/>
    </location>
    <ligand>
        <name>S-adenosyl-L-methionine</name>
        <dbReference type="ChEBI" id="CHEBI:59789"/>
    </ligand>
</feature>
<reference evidence="11 12" key="1">
    <citation type="submission" date="2016-05" db="EMBL/GenBank/DDBJ databases">
        <title>Nuclear genome of Blastocystis sp. subtype 1 NandII.</title>
        <authorList>
            <person name="Gentekaki E."/>
            <person name="Curtis B."/>
            <person name="Stairs C."/>
            <person name="Eme L."/>
            <person name="Herman E."/>
            <person name="Klimes V."/>
            <person name="Arias M.C."/>
            <person name="Elias M."/>
            <person name="Hilliou F."/>
            <person name="Klute M."/>
            <person name="Malik S.-B."/>
            <person name="Pightling A."/>
            <person name="Rachubinski R."/>
            <person name="Salas D."/>
            <person name="Schlacht A."/>
            <person name="Suga H."/>
            <person name="Archibald J."/>
            <person name="Ball S.G."/>
            <person name="Clark G."/>
            <person name="Dacks J."/>
            <person name="Van Der Giezen M."/>
            <person name="Tsaousis A."/>
            <person name="Roger A."/>
        </authorList>
    </citation>
    <scope>NUCLEOTIDE SEQUENCE [LARGE SCALE GENOMIC DNA]</scope>
    <source>
        <strain evidence="12">ATCC 50177 / NandII</strain>
    </source>
</reference>
<dbReference type="UniPathway" id="UPA00559"/>
<evidence type="ECO:0000256" key="6">
    <source>
        <dbReference type="ARBA" id="ARBA00022679"/>
    </source>
</evidence>
<evidence type="ECO:0000313" key="12">
    <source>
        <dbReference type="Proteomes" id="UP000078348"/>
    </source>
</evidence>
<feature type="binding site" evidence="9">
    <location>
        <position position="87"/>
    </location>
    <ligand>
        <name>S-adenosyl-L-methionine</name>
        <dbReference type="ChEBI" id="CHEBI:59789"/>
    </ligand>
</feature>
<dbReference type="Pfam" id="PF00590">
    <property type="entry name" value="TP_methylase"/>
    <property type="match status" value="1"/>
</dbReference>
<feature type="domain" description="Tetrapyrrole methylase" evidence="10">
    <location>
        <begin position="1"/>
        <end position="236"/>
    </location>
</feature>
<dbReference type="Gene3D" id="3.40.1010.10">
    <property type="entry name" value="Cobalt-precorrin-4 Transmethylase, Domain 1"/>
    <property type="match status" value="1"/>
</dbReference>
<accession>A0A196SAL3</accession>